<keyword evidence="6" id="KW-0479">Metal-binding</keyword>
<dbReference type="Gene3D" id="2.40.340.10">
    <property type="entry name" value="MoeA, C-terminal, domain IV"/>
    <property type="match status" value="1"/>
</dbReference>
<dbReference type="EMBL" id="BOPL01000003">
    <property type="protein sequence ID" value="GIK01926.1"/>
    <property type="molecule type" value="Genomic_DNA"/>
</dbReference>
<dbReference type="Gene3D" id="2.170.190.11">
    <property type="entry name" value="Molybdopterin biosynthesis moea protein, domain 3"/>
    <property type="match status" value="1"/>
</dbReference>
<evidence type="ECO:0000256" key="7">
    <source>
        <dbReference type="SAM" id="MobiDB-lite"/>
    </source>
</evidence>
<evidence type="ECO:0000313" key="9">
    <source>
        <dbReference type="EMBL" id="GIK01926.1"/>
    </source>
</evidence>
<dbReference type="GeneID" id="66933949"/>
<comment type="cofactor">
    <cofactor evidence="6">
        <name>Mg(2+)</name>
        <dbReference type="ChEBI" id="CHEBI:18420"/>
    </cofactor>
</comment>
<dbReference type="GO" id="GO:0061599">
    <property type="term" value="F:molybdopterin molybdotransferase activity"/>
    <property type="evidence" value="ECO:0007669"/>
    <property type="project" value="UniProtKB-UniRule"/>
</dbReference>
<dbReference type="FunFam" id="3.40.980.10:FF:000015">
    <property type="entry name" value="Molybdopterin molybdenumtransferase"/>
    <property type="match status" value="1"/>
</dbReference>
<comment type="pathway">
    <text evidence="1 6">Cofactor biosynthesis; molybdopterin biosynthesis.</text>
</comment>
<dbReference type="InterPro" id="IPR036688">
    <property type="entry name" value="MoeA_C_domain_IV_sf"/>
</dbReference>
<dbReference type="GO" id="GO:0046872">
    <property type="term" value="F:metal ion binding"/>
    <property type="evidence" value="ECO:0007669"/>
    <property type="project" value="UniProtKB-UniRule"/>
</dbReference>
<dbReference type="Gene3D" id="3.40.980.10">
    <property type="entry name" value="MoaB/Mog-like domain"/>
    <property type="match status" value="1"/>
</dbReference>
<keyword evidence="6" id="KW-0808">Transferase</keyword>
<evidence type="ECO:0000256" key="1">
    <source>
        <dbReference type="ARBA" id="ARBA00005046"/>
    </source>
</evidence>
<dbReference type="Proteomes" id="UP000710440">
    <property type="component" value="Unassembled WGS sequence"/>
</dbReference>
<dbReference type="PANTHER" id="PTHR10192:SF30">
    <property type="entry name" value="MOLYBDOPTERIN ADENYLYLTRANSFERASE"/>
    <property type="match status" value="1"/>
</dbReference>
<dbReference type="GO" id="GO:0005524">
    <property type="term" value="F:ATP binding"/>
    <property type="evidence" value="ECO:0007669"/>
    <property type="project" value="UniProtKB-UniRule"/>
</dbReference>
<dbReference type="GO" id="GO:0061598">
    <property type="term" value="F:molybdopterin adenylyltransferase activity"/>
    <property type="evidence" value="ECO:0007669"/>
    <property type="project" value="UniProtKB-UniRule"/>
</dbReference>
<dbReference type="Pfam" id="PF03453">
    <property type="entry name" value="MoeA_N"/>
    <property type="match status" value="1"/>
</dbReference>
<comment type="catalytic activity">
    <reaction evidence="6">
        <text>adenylyl-molybdopterin + molybdate = Mo-molybdopterin + AMP + H(+)</text>
        <dbReference type="Rhea" id="RHEA:35047"/>
        <dbReference type="ChEBI" id="CHEBI:15378"/>
        <dbReference type="ChEBI" id="CHEBI:36264"/>
        <dbReference type="ChEBI" id="CHEBI:62727"/>
        <dbReference type="ChEBI" id="CHEBI:71302"/>
        <dbReference type="ChEBI" id="CHEBI:456215"/>
    </reaction>
</comment>
<dbReference type="InterPro" id="IPR005110">
    <property type="entry name" value="MoeA_linker/N"/>
</dbReference>
<name>A0A9P3BYH6_ASPVI</name>
<evidence type="ECO:0000256" key="2">
    <source>
        <dbReference type="ARBA" id="ARBA00007589"/>
    </source>
</evidence>
<evidence type="ECO:0000256" key="5">
    <source>
        <dbReference type="ARBA" id="ARBA00023150"/>
    </source>
</evidence>
<dbReference type="Pfam" id="PF00994">
    <property type="entry name" value="MoCF_biosynth"/>
    <property type="match status" value="1"/>
</dbReference>
<keyword evidence="6" id="KW-0460">Magnesium</keyword>
<feature type="compositionally biased region" description="Basic and acidic residues" evidence="7">
    <location>
        <begin position="372"/>
        <end position="383"/>
    </location>
</feature>
<sequence length="452" mass="49186">MMAILYSEALQLIQAEAQQHRDAFVADGEPVPISQARNRIARETVTSPISTPNFDTSAMDGYALSSSATQDATIDHPVTFEVKGMIAAGDEPLLIAADEQSGPPVCVEIMTGAPFPTSVSGAELDCCVRNEDVTVTVDEAFSRRYIRVFKPANARQNRRLAGSDFKKSDVLVDVGEVVHPGHILSMASVGITEIAVMRKPRVAVVSTGSELLPSSLDHSPLYRISDANGPYLTATLESWGASVDFLGIVHDDAETLEQSLASILRKKEYDMIITSGAVSAGRCDLIPGVIRRLNARVVFHKVAMRPGHPVLFAQIPDSSSNDGHLWPETAFFGLPGNPVASAACLRFLVLPYLKYLQHQRPDDPSHAYLLPPDDRETSTTKEHPVVSTFRGDMDVFRPALVRGSSGHVQVKLIQDHSPGKIKPFLHSNCWIHIDRGVSELKAGDIVDIYPSH</sequence>
<dbReference type="InterPro" id="IPR036135">
    <property type="entry name" value="MoeA_linker/N_sf"/>
</dbReference>
<dbReference type="Pfam" id="PF03454">
    <property type="entry name" value="MoeA_C"/>
    <property type="match status" value="1"/>
</dbReference>
<proteinExistence type="inferred from homology"/>
<dbReference type="CDD" id="cd00887">
    <property type="entry name" value="MoeA"/>
    <property type="match status" value="1"/>
</dbReference>
<dbReference type="SUPFAM" id="SSF63882">
    <property type="entry name" value="MoeA N-terminal region -like"/>
    <property type="match status" value="1"/>
</dbReference>
<evidence type="ECO:0000313" key="10">
    <source>
        <dbReference type="Proteomes" id="UP000710440"/>
    </source>
</evidence>
<evidence type="ECO:0000259" key="8">
    <source>
        <dbReference type="SMART" id="SM00852"/>
    </source>
</evidence>
<keyword evidence="6" id="KW-0500">Molybdenum</keyword>
<feature type="region of interest" description="Disordered" evidence="7">
    <location>
        <begin position="364"/>
        <end position="383"/>
    </location>
</feature>
<evidence type="ECO:0000256" key="3">
    <source>
        <dbReference type="ARBA" id="ARBA00008339"/>
    </source>
</evidence>
<dbReference type="PANTHER" id="PTHR10192">
    <property type="entry name" value="MOLYBDOPTERIN BIOSYNTHESIS PROTEIN"/>
    <property type="match status" value="1"/>
</dbReference>
<comment type="catalytic activity">
    <reaction evidence="6">
        <text>molybdopterin + ATP + H(+) = adenylyl-molybdopterin + diphosphate</text>
        <dbReference type="Rhea" id="RHEA:31331"/>
        <dbReference type="ChEBI" id="CHEBI:15378"/>
        <dbReference type="ChEBI" id="CHEBI:30616"/>
        <dbReference type="ChEBI" id="CHEBI:33019"/>
        <dbReference type="ChEBI" id="CHEBI:58698"/>
        <dbReference type="ChEBI" id="CHEBI:62727"/>
    </reaction>
</comment>
<comment type="similarity">
    <text evidence="2">In the N-terminal section; belongs to the MoaB/Mog family.</text>
</comment>
<evidence type="ECO:0000256" key="4">
    <source>
        <dbReference type="ARBA" id="ARBA00012509"/>
    </source>
</evidence>
<dbReference type="EC" id="2.7.7.75" evidence="4"/>
<comment type="function">
    <text evidence="6">Catalyzes two steps in the biosynthesis of the molybdenum cofactor. In the first step, molybdopterin is adenylated. Subsequently, molybdate is inserted into adenylated molybdopterin and AMP is released.</text>
</comment>
<dbReference type="OrthoDB" id="6777263at2759"/>
<feature type="domain" description="MoaB/Mog" evidence="8">
    <location>
        <begin position="203"/>
        <end position="355"/>
    </location>
</feature>
<dbReference type="Gene3D" id="3.90.105.10">
    <property type="entry name" value="Molybdopterin biosynthesis moea protein, domain 2"/>
    <property type="match status" value="1"/>
</dbReference>
<protein>
    <recommendedName>
        <fullName evidence="4">molybdopterin adenylyltransferase</fullName>
        <ecNumber evidence="4">2.7.7.75</ecNumber>
    </recommendedName>
</protein>
<dbReference type="SMART" id="SM00852">
    <property type="entry name" value="MoCF_biosynth"/>
    <property type="match status" value="1"/>
</dbReference>
<dbReference type="InterPro" id="IPR036425">
    <property type="entry name" value="MoaB/Mog-like_dom_sf"/>
</dbReference>
<dbReference type="FunFam" id="2.170.190.11:FF:000006">
    <property type="entry name" value="Molybdopterin molybdenumtransferase"/>
    <property type="match status" value="1"/>
</dbReference>
<dbReference type="GO" id="GO:0005829">
    <property type="term" value="C:cytosol"/>
    <property type="evidence" value="ECO:0007669"/>
    <property type="project" value="TreeGrafter"/>
</dbReference>
<dbReference type="InterPro" id="IPR038987">
    <property type="entry name" value="MoeA-like"/>
</dbReference>
<comment type="caution">
    <text evidence="9">The sequence shown here is derived from an EMBL/GenBank/DDBJ whole genome shotgun (WGS) entry which is preliminary data.</text>
</comment>
<dbReference type="GO" id="GO:0006777">
    <property type="term" value="P:Mo-molybdopterin cofactor biosynthetic process"/>
    <property type="evidence" value="ECO:0007669"/>
    <property type="project" value="UniProtKB-UniRule"/>
</dbReference>
<gene>
    <name evidence="9" type="ORF">Aspvir_005967</name>
</gene>
<dbReference type="RefSeq" id="XP_043125112.1">
    <property type="nucleotide sequence ID" value="XM_043269177.1"/>
</dbReference>
<organism evidence="9 10">
    <name type="scientific">Aspergillus viridinutans</name>
    <dbReference type="NCBI Taxonomy" id="75553"/>
    <lineage>
        <taxon>Eukaryota</taxon>
        <taxon>Fungi</taxon>
        <taxon>Dikarya</taxon>
        <taxon>Ascomycota</taxon>
        <taxon>Pezizomycotina</taxon>
        <taxon>Eurotiomycetes</taxon>
        <taxon>Eurotiomycetidae</taxon>
        <taxon>Eurotiales</taxon>
        <taxon>Aspergillaceae</taxon>
        <taxon>Aspergillus</taxon>
        <taxon>Aspergillus subgen. Fumigati</taxon>
    </lineage>
</organism>
<dbReference type="InterPro" id="IPR001453">
    <property type="entry name" value="MoaB/Mog_dom"/>
</dbReference>
<accession>A0A9P3BYH6</accession>
<dbReference type="AlphaFoldDB" id="A0A9P3BYH6"/>
<dbReference type="SUPFAM" id="SSF53218">
    <property type="entry name" value="Molybdenum cofactor biosynthesis proteins"/>
    <property type="match status" value="1"/>
</dbReference>
<dbReference type="InterPro" id="IPR005111">
    <property type="entry name" value="MoeA_C_domain_IV"/>
</dbReference>
<dbReference type="SUPFAM" id="SSF63867">
    <property type="entry name" value="MoeA C-terminal domain-like"/>
    <property type="match status" value="1"/>
</dbReference>
<comment type="similarity">
    <text evidence="3">In the C-terminal section; belongs to the MoeA family.</text>
</comment>
<keyword evidence="5 6" id="KW-0501">Molybdenum cofactor biosynthesis</keyword>
<comment type="similarity">
    <text evidence="6">Belongs to the MoeA family.</text>
</comment>
<keyword evidence="10" id="KW-1185">Reference proteome</keyword>
<evidence type="ECO:0000256" key="6">
    <source>
        <dbReference type="RuleBase" id="RU365090"/>
    </source>
</evidence>
<reference evidence="9 10" key="1">
    <citation type="submission" date="2021-02" db="EMBL/GenBank/DDBJ databases">
        <title>Pan-genome distribution and transcriptional activeness of fungal secondary metabolism genes in Aspergillus section Fumigati.</title>
        <authorList>
            <person name="Takahashi H."/>
            <person name="Umemura M."/>
            <person name="Ninomiya A."/>
            <person name="Kusuya Y."/>
            <person name="Urayama S."/>
            <person name="Shimizu M."/>
            <person name="Watanabe A."/>
            <person name="Kamei K."/>
            <person name="Yaguchi T."/>
            <person name="Hagiwara D."/>
        </authorList>
    </citation>
    <scope>NUCLEOTIDE SEQUENCE [LARGE SCALE GENOMIC DNA]</scope>
    <source>
        <strain evidence="9 10">IFM 47045</strain>
    </source>
</reference>